<dbReference type="InterPro" id="IPR051121">
    <property type="entry name" value="FAH"/>
</dbReference>
<dbReference type="RefSeq" id="WP_109092850.1">
    <property type="nucleotide sequence ID" value="NZ_QETB01000001.1"/>
</dbReference>
<feature type="domain" description="Fumarylacetoacetase-like C-terminal" evidence="3">
    <location>
        <begin position="81"/>
        <end position="278"/>
    </location>
</feature>
<evidence type="ECO:0000313" key="5">
    <source>
        <dbReference type="EMBL" id="PWF27350.1"/>
    </source>
</evidence>
<keyword evidence="5" id="KW-0413">Isomerase</keyword>
<reference evidence="6" key="1">
    <citation type="submission" date="2018-05" db="EMBL/GenBank/DDBJ databases">
        <authorList>
            <person name="Li Y."/>
        </authorList>
    </citation>
    <scope>NUCLEOTIDE SEQUENCE [LARGE SCALE GENOMIC DNA]</scope>
    <source>
        <strain evidence="6">sk1b4</strain>
    </source>
</reference>
<dbReference type="Gene3D" id="3.90.850.10">
    <property type="entry name" value="Fumarylacetoacetase-like, C-terminal domain"/>
    <property type="match status" value="1"/>
</dbReference>
<evidence type="ECO:0000256" key="2">
    <source>
        <dbReference type="ARBA" id="ARBA00022723"/>
    </source>
</evidence>
<comment type="caution">
    <text evidence="5">The sequence shown here is derived from an EMBL/GenBank/DDBJ whole genome shotgun (WGS) entry which is preliminary data.</text>
</comment>
<keyword evidence="2" id="KW-0479">Metal-binding</keyword>
<name>A0A2V1KAK8_9ACTO</name>
<dbReference type="GO" id="GO:0046872">
    <property type="term" value="F:metal ion binding"/>
    <property type="evidence" value="ECO:0007669"/>
    <property type="project" value="UniProtKB-KW"/>
</dbReference>
<dbReference type="OrthoDB" id="9805307at2"/>
<dbReference type="InterPro" id="IPR036663">
    <property type="entry name" value="Fumarylacetoacetase_C_sf"/>
</dbReference>
<feature type="domain" description="Rv2993c-like N-terminal" evidence="4">
    <location>
        <begin position="1"/>
        <end position="75"/>
    </location>
</feature>
<dbReference type="GO" id="GO:0016853">
    <property type="term" value="F:isomerase activity"/>
    <property type="evidence" value="ECO:0007669"/>
    <property type="project" value="UniProtKB-KW"/>
</dbReference>
<proteinExistence type="inferred from homology"/>
<organism evidence="5 6">
    <name type="scientific">Ancrocorticia populi</name>
    <dbReference type="NCBI Taxonomy" id="2175228"/>
    <lineage>
        <taxon>Bacteria</taxon>
        <taxon>Bacillati</taxon>
        <taxon>Actinomycetota</taxon>
        <taxon>Actinomycetes</taxon>
        <taxon>Actinomycetales</taxon>
        <taxon>Actinomycetaceae</taxon>
        <taxon>Ancrocorticia</taxon>
    </lineage>
</organism>
<gene>
    <name evidence="5" type="ORF">DD236_02895</name>
</gene>
<evidence type="ECO:0000313" key="6">
    <source>
        <dbReference type="Proteomes" id="UP000245283"/>
    </source>
</evidence>
<dbReference type="FunFam" id="3.90.850.10:FF:000002">
    <property type="entry name" value="2-hydroxyhepta-2,4-diene-1,7-dioate isomerase"/>
    <property type="match status" value="1"/>
</dbReference>
<evidence type="ECO:0000259" key="3">
    <source>
        <dbReference type="Pfam" id="PF01557"/>
    </source>
</evidence>
<protein>
    <submittedName>
        <fullName evidence="5">2-hydroxyhepta-2,4-diene-1,7-dioate isomerase</fullName>
    </submittedName>
</protein>
<evidence type="ECO:0000256" key="1">
    <source>
        <dbReference type="ARBA" id="ARBA00010211"/>
    </source>
</evidence>
<dbReference type="Gene3D" id="2.30.30.370">
    <property type="entry name" value="FAH"/>
    <property type="match status" value="1"/>
</dbReference>
<dbReference type="PANTHER" id="PTHR42796:SF4">
    <property type="entry name" value="FUMARYLACETOACETATE HYDROLASE DOMAIN-CONTAINING PROTEIN 2A"/>
    <property type="match status" value="1"/>
</dbReference>
<evidence type="ECO:0000259" key="4">
    <source>
        <dbReference type="Pfam" id="PF10370"/>
    </source>
</evidence>
<dbReference type="Pfam" id="PF01557">
    <property type="entry name" value="FAA_hydrolase"/>
    <property type="match status" value="1"/>
</dbReference>
<dbReference type="EMBL" id="QETB01000001">
    <property type="protein sequence ID" value="PWF27350.1"/>
    <property type="molecule type" value="Genomic_DNA"/>
</dbReference>
<dbReference type="Pfam" id="PF10370">
    <property type="entry name" value="Rv2993c-like_N"/>
    <property type="match status" value="1"/>
</dbReference>
<comment type="similarity">
    <text evidence="1">Belongs to the FAH family.</text>
</comment>
<accession>A0A2V1KAK8</accession>
<sequence length="279" mass="29558">MRLLRFIVSGQPAFGFIDEGETLITELSSLDPFTETAAFLQRPGSISSAGVKTAVRELERTGRRFDLEDVRLLAPVEKPSKIVGVGKNYADHIKEFDSQTPEDPLLFLKPSTALIGPGDPIILPGWSQKVDHEAELAVVVGKTAKNVTQDEALDYVLGFTVGNDVSARDMQKRDGQWTRAKGFDTACPLGPWITIDEALDPTDLLVTGRVNGAVKQTSSTAAMLHPVAELIAFASGVFTLLPGDVILTGTPAGVSQLHGGDSVEVAVAGVGALTNPVVG</sequence>
<dbReference type="AlphaFoldDB" id="A0A2V1KAK8"/>
<dbReference type="SUPFAM" id="SSF56529">
    <property type="entry name" value="FAH"/>
    <property type="match status" value="1"/>
</dbReference>
<dbReference type="PANTHER" id="PTHR42796">
    <property type="entry name" value="FUMARYLACETOACETATE HYDROLASE DOMAIN-CONTAINING PROTEIN 2A-RELATED"/>
    <property type="match status" value="1"/>
</dbReference>
<dbReference type="Proteomes" id="UP000245283">
    <property type="component" value="Unassembled WGS sequence"/>
</dbReference>
<dbReference type="InterPro" id="IPR011234">
    <property type="entry name" value="Fumarylacetoacetase-like_C"/>
</dbReference>
<dbReference type="InterPro" id="IPR018833">
    <property type="entry name" value="Rv2993c-like_N"/>
</dbReference>
<keyword evidence="6" id="KW-1185">Reference proteome</keyword>
<dbReference type="GO" id="GO:0019752">
    <property type="term" value="P:carboxylic acid metabolic process"/>
    <property type="evidence" value="ECO:0007669"/>
    <property type="project" value="UniProtKB-ARBA"/>
</dbReference>